<evidence type="ECO:0000313" key="8">
    <source>
        <dbReference type="EMBL" id="SDG59455.1"/>
    </source>
</evidence>
<keyword evidence="2" id="KW-0229">DNA integration</keyword>
<dbReference type="EMBL" id="FNBW01000029">
    <property type="protein sequence ID" value="SDG59455.1"/>
    <property type="molecule type" value="Genomic_DNA"/>
</dbReference>
<feature type="active site" description="O-(5'-phospho-DNA)-serine intermediate" evidence="6">
    <location>
        <position position="20"/>
    </location>
</feature>
<dbReference type="Gene3D" id="3.40.50.1390">
    <property type="entry name" value="Resolvase, N-terminal catalytic domain"/>
    <property type="match status" value="1"/>
</dbReference>
<dbReference type="InterPro" id="IPR050639">
    <property type="entry name" value="SSR_resolvase"/>
</dbReference>
<dbReference type="FunFam" id="3.40.50.1390:FF:000001">
    <property type="entry name" value="DNA recombinase"/>
    <property type="match status" value="1"/>
</dbReference>
<reference evidence="8 9" key="1">
    <citation type="submission" date="2016-10" db="EMBL/GenBank/DDBJ databases">
        <authorList>
            <person name="Varghese N."/>
            <person name="Submissions S."/>
        </authorList>
    </citation>
    <scope>NUCLEOTIDE SEQUENCE [LARGE SCALE GENOMIC DNA]</scope>
    <source>
        <strain evidence="8 9">DSM 18839</strain>
    </source>
</reference>
<organism evidence="8 9">
    <name type="scientific">Thalassobaculum litoreum DSM 18839</name>
    <dbReference type="NCBI Taxonomy" id="1123362"/>
    <lineage>
        <taxon>Bacteria</taxon>
        <taxon>Pseudomonadati</taxon>
        <taxon>Pseudomonadota</taxon>
        <taxon>Alphaproteobacteria</taxon>
        <taxon>Rhodospirillales</taxon>
        <taxon>Thalassobaculaceae</taxon>
        <taxon>Thalassobaculum</taxon>
    </lineage>
</organism>
<dbReference type="GO" id="GO:0000150">
    <property type="term" value="F:DNA strand exchange activity"/>
    <property type="evidence" value="ECO:0007669"/>
    <property type="project" value="UniProtKB-KW"/>
</dbReference>
<keyword evidence="4" id="KW-0238">DNA-binding</keyword>
<dbReference type="InterPro" id="IPR006118">
    <property type="entry name" value="Recombinase_CS"/>
</dbReference>
<dbReference type="SMART" id="SM00857">
    <property type="entry name" value="Resolvase"/>
    <property type="match status" value="1"/>
</dbReference>
<evidence type="ECO:0000256" key="2">
    <source>
        <dbReference type="ARBA" id="ARBA00022908"/>
    </source>
</evidence>
<dbReference type="Proteomes" id="UP000198615">
    <property type="component" value="Unassembled WGS sequence"/>
</dbReference>
<dbReference type="SUPFAM" id="SSF53041">
    <property type="entry name" value="Resolvase-like"/>
    <property type="match status" value="1"/>
</dbReference>
<dbReference type="InterPro" id="IPR036162">
    <property type="entry name" value="Resolvase-like_N_sf"/>
</dbReference>
<dbReference type="InterPro" id="IPR006119">
    <property type="entry name" value="Resolv_N"/>
</dbReference>
<dbReference type="AlphaFoldDB" id="A0A8G2BMS9"/>
<sequence>MMAVTMTAGSGRKLGYARVSMPDQKLRMQLDALEQAGCDAVFSDHGISGAKAERPGLDDLLSAARPGDMVVVYKLDRLGRSVFHLSDLLVRFNGEGIHFCSLSEGINTATPGGKMVFHVFAAFAEFQRDIISENTIEGLKAARRRGKTLGRPCALTFEQALGAYECMTDAGGNVLDLAMALGVAPITLDRAFIRYGLALEAA</sequence>
<keyword evidence="3" id="KW-0230">DNA invertase</keyword>
<comment type="caution">
    <text evidence="8">The sequence shown here is derived from an EMBL/GenBank/DDBJ whole genome shotgun (WGS) entry which is preliminary data.</text>
</comment>
<proteinExistence type="inferred from homology"/>
<name>A0A8G2BMS9_9PROT</name>
<dbReference type="Pfam" id="PF00239">
    <property type="entry name" value="Resolvase"/>
    <property type="match status" value="1"/>
</dbReference>
<dbReference type="PROSITE" id="PS51736">
    <property type="entry name" value="RECOMBINASES_3"/>
    <property type="match status" value="1"/>
</dbReference>
<accession>A0A8G2BMS9</accession>
<evidence type="ECO:0000256" key="3">
    <source>
        <dbReference type="ARBA" id="ARBA00023100"/>
    </source>
</evidence>
<evidence type="ECO:0000313" key="9">
    <source>
        <dbReference type="Proteomes" id="UP000198615"/>
    </source>
</evidence>
<dbReference type="CDD" id="cd03768">
    <property type="entry name" value="SR_ResInv"/>
    <property type="match status" value="1"/>
</dbReference>
<dbReference type="PROSITE" id="PS00398">
    <property type="entry name" value="RECOMBINASES_2"/>
    <property type="match status" value="1"/>
</dbReference>
<dbReference type="GO" id="GO:0003677">
    <property type="term" value="F:DNA binding"/>
    <property type="evidence" value="ECO:0007669"/>
    <property type="project" value="UniProtKB-KW"/>
</dbReference>
<protein>
    <submittedName>
        <fullName evidence="8">Resolvase, N terminal domain</fullName>
    </submittedName>
</protein>
<dbReference type="PANTHER" id="PTHR30461">
    <property type="entry name" value="DNA-INVERTASE FROM LAMBDOID PROPHAGE"/>
    <property type="match status" value="1"/>
</dbReference>
<evidence type="ECO:0000256" key="1">
    <source>
        <dbReference type="ARBA" id="ARBA00009913"/>
    </source>
</evidence>
<evidence type="ECO:0000256" key="4">
    <source>
        <dbReference type="ARBA" id="ARBA00023125"/>
    </source>
</evidence>
<keyword evidence="9" id="KW-1185">Reference proteome</keyword>
<dbReference type="GO" id="GO:0015074">
    <property type="term" value="P:DNA integration"/>
    <property type="evidence" value="ECO:0007669"/>
    <property type="project" value="UniProtKB-KW"/>
</dbReference>
<keyword evidence="5" id="KW-0233">DNA recombination</keyword>
<evidence type="ECO:0000256" key="5">
    <source>
        <dbReference type="ARBA" id="ARBA00023172"/>
    </source>
</evidence>
<evidence type="ECO:0000259" key="7">
    <source>
        <dbReference type="PROSITE" id="PS51736"/>
    </source>
</evidence>
<comment type="similarity">
    <text evidence="1">Belongs to the site-specific recombinase resolvase family.</text>
</comment>
<feature type="domain" description="Resolvase/invertase-type recombinase catalytic" evidence="7">
    <location>
        <begin position="12"/>
        <end position="146"/>
    </location>
</feature>
<evidence type="ECO:0000256" key="6">
    <source>
        <dbReference type="PIRSR" id="PIRSR606118-50"/>
    </source>
</evidence>
<gene>
    <name evidence="8" type="ORF">SAMN05660686_04968</name>
</gene>
<dbReference type="PANTHER" id="PTHR30461:SF2">
    <property type="entry name" value="SERINE RECOMBINASE PINE-RELATED"/>
    <property type="match status" value="1"/>
</dbReference>